<dbReference type="KEGG" id="nvi:100124263"/>
<reference evidence="8" key="1">
    <citation type="submission" date="2021-01" db="UniProtKB">
        <authorList>
            <consortium name="EnsemblMetazoa"/>
        </authorList>
    </citation>
    <scope>IDENTIFICATION</scope>
</reference>
<accession>A0A7M7QZR3</accession>
<gene>
    <name evidence="8" type="primary">100124263</name>
</gene>
<name>A0A7M7QZR3_NASVI</name>
<keyword evidence="5" id="KW-0496">Mitochondrion</keyword>
<dbReference type="SMR" id="A0A7M7QZR3"/>
<keyword evidence="3" id="KW-0809">Transit peptide</keyword>
<protein>
    <recommendedName>
        <fullName evidence="7">Small ribosomal subunit protein mS29</fullName>
    </recommendedName>
</protein>
<comment type="similarity">
    <text evidence="2">Belongs to the mitochondrion-specific ribosomal protein mS29 family.</text>
</comment>
<dbReference type="InterPro" id="IPR019368">
    <property type="entry name" value="Ribosomal_mS29"/>
</dbReference>
<evidence type="ECO:0000256" key="3">
    <source>
        <dbReference type="ARBA" id="ARBA00022946"/>
    </source>
</evidence>
<comment type="subcellular location">
    <subcellularLocation>
        <location evidence="1">Mitochondrion</location>
    </subcellularLocation>
</comment>
<dbReference type="GO" id="GO:0006915">
    <property type="term" value="P:apoptotic process"/>
    <property type="evidence" value="ECO:0007669"/>
    <property type="project" value="InterPro"/>
</dbReference>
<organism evidence="8 9">
    <name type="scientific">Nasonia vitripennis</name>
    <name type="common">Parasitic wasp</name>
    <dbReference type="NCBI Taxonomy" id="7425"/>
    <lineage>
        <taxon>Eukaryota</taxon>
        <taxon>Metazoa</taxon>
        <taxon>Ecdysozoa</taxon>
        <taxon>Arthropoda</taxon>
        <taxon>Hexapoda</taxon>
        <taxon>Insecta</taxon>
        <taxon>Pterygota</taxon>
        <taxon>Neoptera</taxon>
        <taxon>Endopterygota</taxon>
        <taxon>Hymenoptera</taxon>
        <taxon>Apocrita</taxon>
        <taxon>Proctotrupomorpha</taxon>
        <taxon>Chalcidoidea</taxon>
        <taxon>Pteromalidae</taxon>
        <taxon>Pteromalinae</taxon>
        <taxon>Nasonia</taxon>
    </lineage>
</organism>
<dbReference type="AlphaFoldDB" id="A0A7M7QZR3"/>
<dbReference type="PRINTS" id="PR01716">
    <property type="entry name" value="DEATHASSOCP3"/>
</dbReference>
<keyword evidence="6" id="KW-0687">Ribonucleoprotein</keyword>
<keyword evidence="9" id="KW-1185">Reference proteome</keyword>
<dbReference type="FunCoup" id="A0A7M7QZR3">
    <property type="interactions" value="1647"/>
</dbReference>
<dbReference type="GO" id="GO:0005763">
    <property type="term" value="C:mitochondrial small ribosomal subunit"/>
    <property type="evidence" value="ECO:0007669"/>
    <property type="project" value="TreeGrafter"/>
</dbReference>
<dbReference type="InterPro" id="IPR008092">
    <property type="entry name" value="Ribosomal_mS29_met"/>
</dbReference>
<dbReference type="EnsemblMetazoa" id="XM_032601126">
    <property type="protein sequence ID" value="XP_032457017"/>
    <property type="gene ID" value="LOC100124263"/>
</dbReference>
<dbReference type="InParanoid" id="A0A7M7QZR3"/>
<dbReference type="OrthoDB" id="274828at2759"/>
<dbReference type="GO" id="GO:0003735">
    <property type="term" value="F:structural constituent of ribosome"/>
    <property type="evidence" value="ECO:0007669"/>
    <property type="project" value="TreeGrafter"/>
</dbReference>
<sequence length="386" mass="44537">MPLCRKLATRLINATNNLRYTSTAAQPIQLQDELIQTFRTKENNPSKHSAVHLHRYYTIPYNEINTIFAQTIPGEYIKQNKTFQEMCLLIRKPAIEIINCLSQTDYTKPVNKYVLYGEDGCGKTSTLLHLIHYGYVTKKIIVNVQWAPMWYRFPREVANSTTREGFVDLPIDAAAWLLNFKNQNRLILNQVDLKLSNAYEWSSQESSLKGSPLIELIDFGIQRVKYASDIVIALMSELKQASIAGKCKIMVAIDCYNAFFANETNVKNDAKQKVPASKVTLTQAFLDITKSDWCNGEIILAVDQFSTKDVRDSYFPRYLLRKEGFDHLDPFLPIAVENYSTDEFDTVIEYYKNRKWIRKLSPEGQKELELVSGKNPYKLMEYCKNL</sequence>
<proteinExistence type="inferred from homology"/>
<dbReference type="EnsemblMetazoa" id="XM_016981120">
    <property type="protein sequence ID" value="XP_016836609"/>
    <property type="gene ID" value="LOC100124263"/>
</dbReference>
<dbReference type="OMA" id="DITNYDW"/>
<evidence type="ECO:0000256" key="6">
    <source>
        <dbReference type="ARBA" id="ARBA00023274"/>
    </source>
</evidence>
<evidence type="ECO:0000256" key="1">
    <source>
        <dbReference type="ARBA" id="ARBA00004173"/>
    </source>
</evidence>
<dbReference type="EnsemblMetazoa" id="XM_031932550">
    <property type="protein sequence ID" value="XP_031788410"/>
    <property type="gene ID" value="LOC100124263"/>
</dbReference>
<evidence type="ECO:0000313" key="8">
    <source>
        <dbReference type="EnsemblMetazoa" id="XP_032457017"/>
    </source>
</evidence>
<dbReference type="Proteomes" id="UP000002358">
    <property type="component" value="Chromosome 5"/>
</dbReference>
<evidence type="ECO:0000313" key="9">
    <source>
        <dbReference type="Proteomes" id="UP000002358"/>
    </source>
</evidence>
<evidence type="ECO:0000256" key="5">
    <source>
        <dbReference type="ARBA" id="ARBA00023128"/>
    </source>
</evidence>
<evidence type="ECO:0000256" key="2">
    <source>
        <dbReference type="ARBA" id="ARBA00009863"/>
    </source>
</evidence>
<keyword evidence="4" id="KW-0689">Ribosomal protein</keyword>
<evidence type="ECO:0000256" key="7">
    <source>
        <dbReference type="ARBA" id="ARBA00035140"/>
    </source>
</evidence>
<dbReference type="PANTHER" id="PTHR12810">
    <property type="entry name" value="MITOCHONDRIAL 28S RIBOSOMAL PROTEIN S29"/>
    <property type="match status" value="1"/>
</dbReference>
<dbReference type="PANTHER" id="PTHR12810:SF0">
    <property type="entry name" value="SMALL RIBOSOMAL SUBUNIT PROTEIN MS29"/>
    <property type="match status" value="1"/>
</dbReference>
<dbReference type="EnsemblMetazoa" id="XM_031932549">
    <property type="protein sequence ID" value="XP_031788409"/>
    <property type="gene ID" value="LOC100124263"/>
</dbReference>
<evidence type="ECO:0000256" key="4">
    <source>
        <dbReference type="ARBA" id="ARBA00022980"/>
    </source>
</evidence>
<dbReference type="Pfam" id="PF10236">
    <property type="entry name" value="DAP3"/>
    <property type="match status" value="1"/>
</dbReference>